<organism evidence="5 6">
    <name type="scientific">Alcaligenes xylosoxydans xylosoxydans</name>
    <name type="common">Achromobacter xylosoxidans</name>
    <dbReference type="NCBI Taxonomy" id="85698"/>
    <lineage>
        <taxon>Bacteria</taxon>
        <taxon>Pseudomonadati</taxon>
        <taxon>Pseudomonadota</taxon>
        <taxon>Betaproteobacteria</taxon>
        <taxon>Burkholderiales</taxon>
        <taxon>Alcaligenaceae</taxon>
        <taxon>Achromobacter</taxon>
    </lineage>
</organism>
<dbReference type="AlphaFoldDB" id="A0A424W6G5"/>
<keyword evidence="2" id="KW-0540">Nuclease</keyword>
<dbReference type="GO" id="GO:0016788">
    <property type="term" value="F:hydrolase activity, acting on ester bonds"/>
    <property type="evidence" value="ECO:0007669"/>
    <property type="project" value="InterPro"/>
</dbReference>
<dbReference type="SMART" id="SM00990">
    <property type="entry name" value="VRR_NUC"/>
    <property type="match status" value="1"/>
</dbReference>
<protein>
    <submittedName>
        <fullName evidence="5">VRR-NUC domain-containing protein</fullName>
    </submittedName>
</protein>
<dbReference type="Pfam" id="PF08774">
    <property type="entry name" value="VRR_NUC"/>
    <property type="match status" value="1"/>
</dbReference>
<dbReference type="GO" id="GO:0004518">
    <property type="term" value="F:nuclease activity"/>
    <property type="evidence" value="ECO:0007669"/>
    <property type="project" value="UniProtKB-KW"/>
</dbReference>
<accession>A0A424W6G5</accession>
<proteinExistence type="predicted"/>
<evidence type="ECO:0000259" key="4">
    <source>
        <dbReference type="SMART" id="SM00990"/>
    </source>
</evidence>
<keyword evidence="3" id="KW-0378">Hydrolase</keyword>
<dbReference type="Gene3D" id="3.40.1350.10">
    <property type="match status" value="1"/>
</dbReference>
<evidence type="ECO:0000313" key="5">
    <source>
        <dbReference type="EMBL" id="RPJ88843.1"/>
    </source>
</evidence>
<name>A0A424W6G5_ALCXX</name>
<dbReference type="InterPro" id="IPR014883">
    <property type="entry name" value="VRR_NUC"/>
</dbReference>
<reference evidence="5 6" key="1">
    <citation type="submission" date="2018-08" db="EMBL/GenBank/DDBJ databases">
        <title>Achromobacter xylosoxidans Genome sequencing and assembly.</title>
        <authorList>
            <person name="Wang R."/>
            <person name="Rensing C."/>
            <person name="Li Y."/>
        </authorList>
    </citation>
    <scope>NUCLEOTIDE SEQUENCE [LARGE SCALE GENOMIC DNA]</scope>
    <source>
        <strain evidence="5 6">GD003A</strain>
    </source>
</reference>
<comment type="cofactor">
    <cofactor evidence="1">
        <name>Mg(2+)</name>
        <dbReference type="ChEBI" id="CHEBI:18420"/>
    </cofactor>
</comment>
<comment type="caution">
    <text evidence="5">The sequence shown here is derived from an EMBL/GenBank/DDBJ whole genome shotgun (WGS) entry which is preliminary data.</text>
</comment>
<sequence>MKRWPNTAATRTHCTTSRVAVLARPSEDTIQAQVIRWANLQAGVYPELSRLFHVPNGGQRHAAVAAKLKGQGVKPGVPDLCLPVPRFGCPGLWIEMKTSDGRVSTSQKDWIAYLKGAGYRVEVCRSFDQARSVLLEYLNPKVTYSPGVI</sequence>
<dbReference type="InterPro" id="IPR011856">
    <property type="entry name" value="tRNA_endonuc-like_dom_sf"/>
</dbReference>
<dbReference type="EMBL" id="QVXO01000054">
    <property type="protein sequence ID" value="RPJ88843.1"/>
    <property type="molecule type" value="Genomic_DNA"/>
</dbReference>
<dbReference type="GeneID" id="84698756"/>
<evidence type="ECO:0000256" key="2">
    <source>
        <dbReference type="ARBA" id="ARBA00022722"/>
    </source>
</evidence>
<gene>
    <name evidence="5" type="ORF">DY367_25925</name>
</gene>
<evidence type="ECO:0000256" key="1">
    <source>
        <dbReference type="ARBA" id="ARBA00001946"/>
    </source>
</evidence>
<dbReference type="OrthoDB" id="9793683at2"/>
<evidence type="ECO:0000256" key="3">
    <source>
        <dbReference type="ARBA" id="ARBA00022801"/>
    </source>
</evidence>
<evidence type="ECO:0000313" key="6">
    <source>
        <dbReference type="Proteomes" id="UP000285324"/>
    </source>
</evidence>
<dbReference type="Proteomes" id="UP000285324">
    <property type="component" value="Unassembled WGS sequence"/>
</dbReference>
<dbReference type="RefSeq" id="WP_118934026.1">
    <property type="nucleotide sequence ID" value="NZ_CP061008.1"/>
</dbReference>
<dbReference type="GO" id="GO:0003676">
    <property type="term" value="F:nucleic acid binding"/>
    <property type="evidence" value="ECO:0007669"/>
    <property type="project" value="InterPro"/>
</dbReference>
<feature type="domain" description="VRR-NUC" evidence="4">
    <location>
        <begin position="25"/>
        <end position="128"/>
    </location>
</feature>